<evidence type="ECO:0000313" key="2">
    <source>
        <dbReference type="Proteomes" id="UP000193622"/>
    </source>
</evidence>
<sequence>MPNKTGNAVTDAVRQFNKYFLNPAMLRLAGRKHWYAAAIHHTGRVSGRKRVTPVVADRVTDGFIVPLPYGTEVDWLRNAVAENHATITVGGSSFDVTNPRIIGAEEAERQLSSRHSRTFKRFGITDYAKFDVRTDTKAGIRPDDREEHHGR</sequence>
<evidence type="ECO:0000313" key="1">
    <source>
        <dbReference type="EMBL" id="ORV84354.1"/>
    </source>
</evidence>
<dbReference type="GO" id="GO:0016491">
    <property type="term" value="F:oxidoreductase activity"/>
    <property type="evidence" value="ECO:0007669"/>
    <property type="project" value="InterPro"/>
</dbReference>
<dbReference type="EMBL" id="LQPC01000047">
    <property type="protein sequence ID" value="ORV84354.1"/>
    <property type="molecule type" value="Genomic_DNA"/>
</dbReference>
<gene>
    <name evidence="1" type="ORF">AWC12_23140</name>
</gene>
<reference evidence="1 2" key="1">
    <citation type="submission" date="2016-01" db="EMBL/GenBank/DDBJ databases">
        <title>The new phylogeny of the genus Mycobacterium.</title>
        <authorList>
            <person name="Tarcisio F."/>
            <person name="Conor M."/>
            <person name="Antonella G."/>
            <person name="Elisabetta G."/>
            <person name="Giulia F.S."/>
            <person name="Sara T."/>
            <person name="Anna F."/>
            <person name="Clotilde B."/>
            <person name="Roberto B."/>
            <person name="Veronica D.S."/>
            <person name="Fabio R."/>
            <person name="Monica P."/>
            <person name="Olivier J."/>
            <person name="Enrico T."/>
            <person name="Nicola S."/>
        </authorList>
    </citation>
    <scope>NUCLEOTIDE SEQUENCE [LARGE SCALE GENOMIC DNA]</scope>
    <source>
        <strain evidence="1 2">DSM 45541</strain>
    </source>
</reference>
<protein>
    <submittedName>
        <fullName evidence="1">Nitroreductase</fullName>
    </submittedName>
</protein>
<comment type="caution">
    <text evidence="1">The sequence shown here is derived from an EMBL/GenBank/DDBJ whole genome shotgun (WGS) entry which is preliminary data.</text>
</comment>
<dbReference type="InterPro" id="IPR012349">
    <property type="entry name" value="Split_barrel_FMN-bd"/>
</dbReference>
<organism evidence="1 2">
    <name type="scientific">Mycolicibacterium iranicum</name>
    <name type="common">Mycobacterium iranicum</name>
    <dbReference type="NCBI Taxonomy" id="912594"/>
    <lineage>
        <taxon>Bacteria</taxon>
        <taxon>Bacillati</taxon>
        <taxon>Actinomycetota</taxon>
        <taxon>Actinomycetes</taxon>
        <taxon>Mycobacteriales</taxon>
        <taxon>Mycobacteriaceae</taxon>
        <taxon>Mycolicibacterium</taxon>
    </lineage>
</organism>
<dbReference type="RefSeq" id="WP_110808719.1">
    <property type="nucleotide sequence ID" value="NZ_LQPC01000047.1"/>
</dbReference>
<dbReference type="Pfam" id="PF04075">
    <property type="entry name" value="F420H2_quin_red"/>
    <property type="match status" value="1"/>
</dbReference>
<dbReference type="AlphaFoldDB" id="A0A1X1WCR3"/>
<dbReference type="Proteomes" id="UP000193622">
    <property type="component" value="Unassembled WGS sequence"/>
</dbReference>
<accession>A0A1X1WCR3</accession>
<dbReference type="Gene3D" id="2.30.110.10">
    <property type="entry name" value="Electron Transport, Fmn-binding Protein, Chain A"/>
    <property type="match status" value="1"/>
</dbReference>
<dbReference type="InterPro" id="IPR004378">
    <property type="entry name" value="F420H2_quin_Rdtase"/>
</dbReference>
<name>A0A1X1WCR3_MYCIR</name>
<proteinExistence type="predicted"/>